<gene>
    <name evidence="2" type="ORF">JOC47_000375</name>
</gene>
<dbReference type="AlphaFoldDB" id="A0A938XQM1"/>
<reference evidence="2" key="1">
    <citation type="submission" date="2021-01" db="EMBL/GenBank/DDBJ databases">
        <title>Genomic Encyclopedia of Type Strains, Phase IV (KMG-IV): sequencing the most valuable type-strain genomes for metagenomic binning, comparative biology and taxonomic classification.</title>
        <authorList>
            <person name="Goeker M."/>
        </authorList>
    </citation>
    <scope>NUCLEOTIDE SEQUENCE</scope>
    <source>
        <strain evidence="2">DSM 23230</strain>
    </source>
</reference>
<proteinExistence type="predicted"/>
<keyword evidence="1" id="KW-0175">Coiled coil</keyword>
<dbReference type="Proteomes" id="UP000774000">
    <property type="component" value="Unassembled WGS sequence"/>
</dbReference>
<name>A0A938XQM1_9FIRM</name>
<dbReference type="EMBL" id="JAFBDQ010000002">
    <property type="protein sequence ID" value="MBM7555550.1"/>
    <property type="molecule type" value="Genomic_DNA"/>
</dbReference>
<accession>A0A938XQM1</accession>
<protein>
    <submittedName>
        <fullName evidence="2">Ribonuclease HII</fullName>
    </submittedName>
</protein>
<evidence type="ECO:0000313" key="2">
    <source>
        <dbReference type="EMBL" id="MBM7555550.1"/>
    </source>
</evidence>
<comment type="caution">
    <text evidence="2">The sequence shown here is derived from an EMBL/GenBank/DDBJ whole genome shotgun (WGS) entry which is preliminary data.</text>
</comment>
<feature type="coiled-coil region" evidence="1">
    <location>
        <begin position="49"/>
        <end position="76"/>
    </location>
</feature>
<dbReference type="RefSeq" id="WP_204700282.1">
    <property type="nucleotide sequence ID" value="NZ_JAFBDQ010000002.1"/>
</dbReference>
<evidence type="ECO:0000313" key="3">
    <source>
        <dbReference type="Proteomes" id="UP000774000"/>
    </source>
</evidence>
<organism evidence="2 3">
    <name type="scientific">Halanaerobacter jeridensis</name>
    <dbReference type="NCBI Taxonomy" id="706427"/>
    <lineage>
        <taxon>Bacteria</taxon>
        <taxon>Bacillati</taxon>
        <taxon>Bacillota</taxon>
        <taxon>Clostridia</taxon>
        <taxon>Halanaerobiales</taxon>
        <taxon>Halobacteroidaceae</taxon>
        <taxon>Halanaerobacter</taxon>
    </lineage>
</organism>
<keyword evidence="3" id="KW-1185">Reference proteome</keyword>
<evidence type="ECO:0000256" key="1">
    <source>
        <dbReference type="SAM" id="Coils"/>
    </source>
</evidence>
<sequence>MDDDEVIDEKVSEILLELEDSKREELEKVIATKCGTNNFFVEHSREDRVNKIKEQLNKQQQLIEDLRDEIARLNNIDKLDELPSVKDHNLDEIELADKDMREKVANRVEHLADKIKEGDYLSEDTVKTIDFYREQLISRCLKEEDFYGKSSNL</sequence>